<protein>
    <submittedName>
        <fullName evidence="1">Uncharacterized protein</fullName>
    </submittedName>
</protein>
<organism evidence="1 2">
    <name type="scientific">Xenorhabdus beddingii</name>
    <dbReference type="NCBI Taxonomy" id="40578"/>
    <lineage>
        <taxon>Bacteria</taxon>
        <taxon>Pseudomonadati</taxon>
        <taxon>Pseudomonadota</taxon>
        <taxon>Gammaproteobacteria</taxon>
        <taxon>Enterobacterales</taxon>
        <taxon>Morganellaceae</taxon>
        <taxon>Xenorhabdus</taxon>
    </lineage>
</organism>
<dbReference type="STRING" id="40578.Xbed_03624"/>
<gene>
    <name evidence="1" type="ORF">Xbed_03624</name>
</gene>
<accession>A0A1Y2SAP8</accession>
<evidence type="ECO:0000313" key="2">
    <source>
        <dbReference type="Proteomes" id="UP000194204"/>
    </source>
</evidence>
<comment type="caution">
    <text evidence="1">The sequence shown here is derived from an EMBL/GenBank/DDBJ whole genome shotgun (WGS) entry which is preliminary data.</text>
</comment>
<dbReference type="Proteomes" id="UP000194204">
    <property type="component" value="Unassembled WGS sequence"/>
</dbReference>
<name>A0A1Y2SAP8_9GAMM</name>
<evidence type="ECO:0000313" key="1">
    <source>
        <dbReference type="EMBL" id="OTA15013.1"/>
    </source>
</evidence>
<dbReference type="EMBL" id="MUBK01000063">
    <property type="protein sequence ID" value="OTA15013.1"/>
    <property type="molecule type" value="Genomic_DNA"/>
</dbReference>
<keyword evidence="2" id="KW-1185">Reference proteome</keyword>
<reference evidence="1 2" key="1">
    <citation type="submission" date="2017-01" db="EMBL/GenBank/DDBJ databases">
        <title>Deconstructing symbiosis and pathogenesis requirements using a combined genomic-metabolomic approach.</title>
        <authorList>
            <person name="Tobias N.J."/>
            <person name="Wolff H."/>
            <person name="Djahanschiri B."/>
            <person name="Ebersberger I."/>
            <person name="Bode H.B."/>
        </authorList>
    </citation>
    <scope>NUCLEOTIDE SEQUENCE [LARGE SCALE GENOMIC DNA]</scope>
    <source>
        <strain evidence="1 2">DSM 4764</strain>
    </source>
</reference>
<proteinExistence type="predicted"/>
<sequence length="98" mass="11446">MTTLQDLLDYYKIQAWRSATKYVQNIKKRRKDGCGIDDTFTIITAHKHKNYPRGSAFQKMLEIENKAKQLKFNKLHTAIQAWNQRANNNAKNSNSTTE</sequence>
<dbReference type="AlphaFoldDB" id="A0A1Y2SAP8"/>